<evidence type="ECO:0000313" key="2">
    <source>
        <dbReference type="Proteomes" id="UP000177960"/>
    </source>
</evidence>
<reference evidence="1 2" key="1">
    <citation type="journal article" date="2016" name="Nat. Commun.">
        <title>Thousands of microbial genomes shed light on interconnected biogeochemical processes in an aquifer system.</title>
        <authorList>
            <person name="Anantharaman K."/>
            <person name="Brown C.T."/>
            <person name="Hug L.A."/>
            <person name="Sharon I."/>
            <person name="Castelle C.J."/>
            <person name="Probst A.J."/>
            <person name="Thomas B.C."/>
            <person name="Singh A."/>
            <person name="Wilkins M.J."/>
            <person name="Karaoz U."/>
            <person name="Brodie E.L."/>
            <person name="Williams K.H."/>
            <person name="Hubbard S.S."/>
            <person name="Banfield J.F."/>
        </authorList>
    </citation>
    <scope>NUCLEOTIDE SEQUENCE [LARGE SCALE GENOMIC DNA]</scope>
</reference>
<dbReference type="EMBL" id="MHJG01000001">
    <property type="protein sequence ID" value="OGY64640.1"/>
    <property type="molecule type" value="Genomic_DNA"/>
</dbReference>
<evidence type="ECO:0000313" key="1">
    <source>
        <dbReference type="EMBL" id="OGY64640.1"/>
    </source>
</evidence>
<organism evidence="1 2">
    <name type="scientific">Candidatus Harrisonbacteria bacterium RIFCSPHIGHO2_02_FULL_42_16</name>
    <dbReference type="NCBI Taxonomy" id="1798404"/>
    <lineage>
        <taxon>Bacteria</taxon>
        <taxon>Candidatus Harrisoniibacteriota</taxon>
    </lineage>
</organism>
<comment type="caution">
    <text evidence="1">The sequence shown here is derived from an EMBL/GenBank/DDBJ whole genome shotgun (WGS) entry which is preliminary data.</text>
</comment>
<dbReference type="STRING" id="1798404.A3B92_00105"/>
<gene>
    <name evidence="1" type="ORF">A3B92_00105</name>
</gene>
<dbReference type="Proteomes" id="UP000177960">
    <property type="component" value="Unassembled WGS sequence"/>
</dbReference>
<name>A0A1G1ZLD9_9BACT</name>
<protein>
    <submittedName>
        <fullName evidence="1">Uncharacterized protein</fullName>
    </submittedName>
</protein>
<dbReference type="AlphaFoldDB" id="A0A1G1ZLD9"/>
<sequence length="81" mass="9313">MAKRPPYPKIKTCSCTEEPKWSWEDDVWGCMGCGMVLDKSGKKLKAGKCCYECKCEFFTVGKCTHCRKRKTAHKKNALFLK</sequence>
<accession>A0A1G1ZLD9</accession>
<proteinExistence type="predicted"/>